<dbReference type="EMBL" id="VFSV01000001">
    <property type="protein sequence ID" value="TRD23448.1"/>
    <property type="molecule type" value="Genomic_DNA"/>
</dbReference>
<dbReference type="Pfam" id="PF06776">
    <property type="entry name" value="IalB"/>
    <property type="match status" value="1"/>
</dbReference>
<keyword evidence="4" id="KW-1185">Reference proteome</keyword>
<feature type="signal peptide" evidence="2">
    <location>
        <begin position="1"/>
        <end position="22"/>
    </location>
</feature>
<dbReference type="OrthoDB" id="9797912at2"/>
<dbReference type="RefSeq" id="WP_142832770.1">
    <property type="nucleotide sequence ID" value="NZ_VFSV01000001.1"/>
</dbReference>
<comment type="caution">
    <text evidence="3">The sequence shown here is derived from an EMBL/GenBank/DDBJ whole genome shotgun (WGS) entry which is preliminary data.</text>
</comment>
<reference evidence="3 4" key="1">
    <citation type="submission" date="2019-06" db="EMBL/GenBank/DDBJ databases">
        <title>Paenimaribius caenipelagi gen. nov., sp. nov., isolated from a tidal flat.</title>
        <authorList>
            <person name="Yoon J.-H."/>
        </authorList>
    </citation>
    <scope>NUCLEOTIDE SEQUENCE [LARGE SCALE GENOMIC DNA]</scope>
    <source>
        <strain evidence="3 4">JBTF-M29</strain>
    </source>
</reference>
<dbReference type="Proteomes" id="UP000318590">
    <property type="component" value="Unassembled WGS sequence"/>
</dbReference>
<feature type="compositionally biased region" description="Low complexity" evidence="1">
    <location>
        <begin position="28"/>
        <end position="43"/>
    </location>
</feature>
<evidence type="ECO:0000256" key="2">
    <source>
        <dbReference type="SAM" id="SignalP"/>
    </source>
</evidence>
<accession>A0A547QAM9</accession>
<evidence type="ECO:0000313" key="3">
    <source>
        <dbReference type="EMBL" id="TRD23448.1"/>
    </source>
</evidence>
<keyword evidence="2" id="KW-0732">Signal</keyword>
<organism evidence="3 4">
    <name type="scientific">Palleronia caenipelagi</name>
    <dbReference type="NCBI Taxonomy" id="2489174"/>
    <lineage>
        <taxon>Bacteria</taxon>
        <taxon>Pseudomonadati</taxon>
        <taxon>Pseudomonadota</taxon>
        <taxon>Alphaproteobacteria</taxon>
        <taxon>Rhodobacterales</taxon>
        <taxon>Roseobacteraceae</taxon>
        <taxon>Palleronia</taxon>
    </lineage>
</organism>
<evidence type="ECO:0000313" key="4">
    <source>
        <dbReference type="Proteomes" id="UP000318590"/>
    </source>
</evidence>
<sequence>MSDLLKSLSLAAVIAMAGPAIAQDAGNADAPAENAAETAAPAGDVATPPLNMGEPVDGPQSPERPGLTVTEFGDWEQRCVDDAPEGAPRCQLYQLLADEQNNPVAEMTILPLPAGSQAAAGATIITPLETLLTRSVVLSVDGGAAKRYPFEFCAPQGCFSRIGLTGDEIAQLKRGASGQMVIVPAAAPDRQITLKIGLSGFTAGFDATADANAAQ</sequence>
<dbReference type="InterPro" id="IPR010642">
    <property type="entry name" value="Invasion_prot_B"/>
</dbReference>
<protein>
    <submittedName>
        <fullName evidence="3">Invasion associated locus B family protein</fullName>
    </submittedName>
</protein>
<dbReference type="InterPro" id="IPR038696">
    <property type="entry name" value="IalB_sf"/>
</dbReference>
<proteinExistence type="predicted"/>
<feature type="chain" id="PRO_5022194880" evidence="2">
    <location>
        <begin position="23"/>
        <end position="215"/>
    </location>
</feature>
<dbReference type="AlphaFoldDB" id="A0A547QAM9"/>
<feature type="region of interest" description="Disordered" evidence="1">
    <location>
        <begin position="28"/>
        <end position="65"/>
    </location>
</feature>
<evidence type="ECO:0000256" key="1">
    <source>
        <dbReference type="SAM" id="MobiDB-lite"/>
    </source>
</evidence>
<gene>
    <name evidence="3" type="ORF">FEV53_00060</name>
</gene>
<dbReference type="Gene3D" id="2.60.40.1880">
    <property type="entry name" value="Invasion associated locus B (IalB) protein"/>
    <property type="match status" value="1"/>
</dbReference>
<name>A0A547QAM9_9RHOB</name>